<evidence type="ECO:0000256" key="2">
    <source>
        <dbReference type="ARBA" id="ARBA00022723"/>
    </source>
</evidence>
<dbReference type="OrthoDB" id="9773738at2"/>
<keyword evidence="3 6" id="KW-0378">Hydrolase</keyword>
<organism evidence="6 7">
    <name type="scientific">Roseicyclus mahoneyensis</name>
    <dbReference type="NCBI Taxonomy" id="164332"/>
    <lineage>
        <taxon>Bacteria</taxon>
        <taxon>Pseudomonadati</taxon>
        <taxon>Pseudomonadota</taxon>
        <taxon>Alphaproteobacteria</taxon>
        <taxon>Rhodobacterales</taxon>
        <taxon>Roseobacteraceae</taxon>
        <taxon>Roseicyclus</taxon>
    </lineage>
</organism>
<comment type="similarity">
    <text evidence="1">Belongs to the metallo-beta-lactamase superfamily.</text>
</comment>
<dbReference type="AlphaFoldDB" id="A0A316GPR1"/>
<comment type="caution">
    <text evidence="6">The sequence shown here is derived from an EMBL/GenBank/DDBJ whole genome shotgun (WGS) entry which is preliminary data.</text>
</comment>
<keyword evidence="7" id="KW-1185">Reference proteome</keyword>
<accession>A0A316GPR1</accession>
<keyword evidence="2" id="KW-0479">Metal-binding</keyword>
<name>A0A316GPR1_9RHOB</name>
<dbReference type="PANTHER" id="PTHR42978">
    <property type="entry name" value="QUORUM-QUENCHING LACTONASE YTNP-RELATED-RELATED"/>
    <property type="match status" value="1"/>
</dbReference>
<dbReference type="InterPro" id="IPR051013">
    <property type="entry name" value="MBL_superfamily_lactonases"/>
</dbReference>
<gene>
    <name evidence="6" type="ORF">C7455_101739</name>
</gene>
<evidence type="ECO:0000256" key="4">
    <source>
        <dbReference type="ARBA" id="ARBA00022833"/>
    </source>
</evidence>
<protein>
    <submittedName>
        <fullName evidence="6">Glyoxylase-like metal-dependent hydrolase (Beta-lactamase superfamily II)</fullName>
    </submittedName>
</protein>
<evidence type="ECO:0000313" key="6">
    <source>
        <dbReference type="EMBL" id="PWK62709.1"/>
    </source>
</evidence>
<dbReference type="InterPro" id="IPR036866">
    <property type="entry name" value="RibonucZ/Hydroxyglut_hydro"/>
</dbReference>
<keyword evidence="4" id="KW-0862">Zinc</keyword>
<dbReference type="Pfam" id="PF00753">
    <property type="entry name" value="Lactamase_B"/>
    <property type="match status" value="1"/>
</dbReference>
<feature type="domain" description="Metallo-beta-lactamase" evidence="5">
    <location>
        <begin position="80"/>
        <end position="284"/>
    </location>
</feature>
<dbReference type="PANTHER" id="PTHR42978:SF6">
    <property type="entry name" value="QUORUM-QUENCHING LACTONASE YTNP-RELATED"/>
    <property type="match status" value="1"/>
</dbReference>
<dbReference type="Gene3D" id="3.60.15.10">
    <property type="entry name" value="Ribonuclease Z/Hydroxyacylglutathione hydrolase-like"/>
    <property type="match status" value="1"/>
</dbReference>
<dbReference type="Proteomes" id="UP000245708">
    <property type="component" value="Unassembled WGS sequence"/>
</dbReference>
<dbReference type="EMBL" id="QGGW01000001">
    <property type="protein sequence ID" value="PWK62709.1"/>
    <property type="molecule type" value="Genomic_DNA"/>
</dbReference>
<dbReference type="SMART" id="SM00849">
    <property type="entry name" value="Lactamase_B"/>
    <property type="match status" value="1"/>
</dbReference>
<evidence type="ECO:0000256" key="1">
    <source>
        <dbReference type="ARBA" id="ARBA00007749"/>
    </source>
</evidence>
<reference evidence="6 7" key="1">
    <citation type="submission" date="2018-05" db="EMBL/GenBank/DDBJ databases">
        <title>Genomic Encyclopedia of Type Strains, Phase IV (KMG-IV): sequencing the most valuable type-strain genomes for metagenomic binning, comparative biology and taxonomic classification.</title>
        <authorList>
            <person name="Goeker M."/>
        </authorList>
    </citation>
    <scope>NUCLEOTIDE SEQUENCE [LARGE SCALE GENOMIC DNA]</scope>
    <source>
        <strain evidence="6 7">DSM 16097</strain>
    </source>
</reference>
<proteinExistence type="inferred from homology"/>
<dbReference type="GO" id="GO:0016787">
    <property type="term" value="F:hydrolase activity"/>
    <property type="evidence" value="ECO:0007669"/>
    <property type="project" value="UniProtKB-KW"/>
</dbReference>
<dbReference type="GO" id="GO:0046872">
    <property type="term" value="F:metal ion binding"/>
    <property type="evidence" value="ECO:0007669"/>
    <property type="project" value="UniProtKB-KW"/>
</dbReference>
<sequence>MQITRRRLMASATATLAASALPRRGWTQTSLMMGDTEIITLSDGWLDLPADFIFGPMPQDELAAILAQYGIDPSAPLTPPCNLTLLRRGDTLALFDAGAGTQFSPNAGTLPDALATAGIDPFDITHVIFTHGHPDHLWGVLDDFDEPFFGNAEHMMGGVEFDYWMDEGTVASIGEARASFAVGAQRRLEVIADQVTRIGDGDEVLPGVVAGLTAGHTPGHLVFTIGDGSDAVMVLGDAIGNDHIAFARPGWISGSDQDPEAAAATRMRLFDRITADGLTVVGFHLGHGGIGTVEAEGEGYTFRPSA</sequence>
<evidence type="ECO:0000313" key="7">
    <source>
        <dbReference type="Proteomes" id="UP000245708"/>
    </source>
</evidence>
<dbReference type="SUPFAM" id="SSF56281">
    <property type="entry name" value="Metallo-hydrolase/oxidoreductase"/>
    <property type="match status" value="1"/>
</dbReference>
<dbReference type="InterPro" id="IPR001279">
    <property type="entry name" value="Metallo-B-lactamas"/>
</dbReference>
<dbReference type="CDD" id="cd07720">
    <property type="entry name" value="OPHC2-like_MBL-fold"/>
    <property type="match status" value="1"/>
</dbReference>
<dbReference type="RefSeq" id="WP_109666152.1">
    <property type="nucleotide sequence ID" value="NZ_QGGW01000001.1"/>
</dbReference>
<evidence type="ECO:0000259" key="5">
    <source>
        <dbReference type="SMART" id="SM00849"/>
    </source>
</evidence>
<evidence type="ECO:0000256" key="3">
    <source>
        <dbReference type="ARBA" id="ARBA00022801"/>
    </source>
</evidence>